<reference evidence="2 3" key="1">
    <citation type="submission" date="2020-08" db="EMBL/GenBank/DDBJ databases">
        <title>Genomic Encyclopedia of Type Strains, Phase IV (KMG-IV): sequencing the most valuable type-strain genomes for metagenomic binning, comparative biology and taxonomic classification.</title>
        <authorList>
            <person name="Goeker M."/>
        </authorList>
    </citation>
    <scope>NUCLEOTIDE SEQUENCE [LARGE SCALE GENOMIC DNA]</scope>
    <source>
        <strain evidence="2 3">DSM 25897</strain>
    </source>
</reference>
<evidence type="ECO:0000256" key="1">
    <source>
        <dbReference type="SAM" id="SignalP"/>
    </source>
</evidence>
<protein>
    <recommendedName>
        <fullName evidence="4">DUF3108 domain-containing protein</fullName>
    </recommendedName>
</protein>
<dbReference type="AlphaFoldDB" id="A0A7W7XYC8"/>
<dbReference type="EMBL" id="JACHHX010000002">
    <property type="protein sequence ID" value="MBB5014600.1"/>
    <property type="molecule type" value="Genomic_DNA"/>
</dbReference>
<name>A0A7W7XYC8_9GAMM</name>
<dbReference type="InterPro" id="IPR021457">
    <property type="entry name" value="DUF3108"/>
</dbReference>
<keyword evidence="1" id="KW-0732">Signal</keyword>
<organism evidence="2 3">
    <name type="scientific">Rehaibacterium terrae</name>
    <dbReference type="NCBI Taxonomy" id="1341696"/>
    <lineage>
        <taxon>Bacteria</taxon>
        <taxon>Pseudomonadati</taxon>
        <taxon>Pseudomonadota</taxon>
        <taxon>Gammaproteobacteria</taxon>
        <taxon>Lysobacterales</taxon>
        <taxon>Lysobacteraceae</taxon>
        <taxon>Rehaibacterium</taxon>
    </lineage>
</organism>
<comment type="caution">
    <text evidence="2">The sequence shown here is derived from an EMBL/GenBank/DDBJ whole genome shotgun (WGS) entry which is preliminary data.</text>
</comment>
<dbReference type="Pfam" id="PF11306">
    <property type="entry name" value="DUF3108"/>
    <property type="match status" value="1"/>
</dbReference>
<evidence type="ECO:0000313" key="2">
    <source>
        <dbReference type="EMBL" id="MBB5014600.1"/>
    </source>
</evidence>
<feature type="chain" id="PRO_5031265532" description="DUF3108 domain-containing protein" evidence="1">
    <location>
        <begin position="22"/>
        <end position="235"/>
    </location>
</feature>
<dbReference type="RefSeq" id="WP_183947173.1">
    <property type="nucleotide sequence ID" value="NZ_JACHHX010000002.1"/>
</dbReference>
<keyword evidence="3" id="KW-1185">Reference proteome</keyword>
<dbReference type="Proteomes" id="UP000519004">
    <property type="component" value="Unassembled WGS sequence"/>
</dbReference>
<accession>A0A7W7XYC8</accession>
<proteinExistence type="predicted"/>
<evidence type="ECO:0000313" key="3">
    <source>
        <dbReference type="Proteomes" id="UP000519004"/>
    </source>
</evidence>
<gene>
    <name evidence="2" type="ORF">HNQ58_000474</name>
</gene>
<feature type="signal peptide" evidence="1">
    <location>
        <begin position="1"/>
        <end position="21"/>
    </location>
</feature>
<evidence type="ECO:0008006" key="4">
    <source>
        <dbReference type="Google" id="ProtNLM"/>
    </source>
</evidence>
<sequence>MRIVHSLILTLAALAAGSAEASPLRGYTAEYEVLRNGSAIGRAQVRLQPLSGDRWELHSLTRGTAGLAALVGIEIDERSQFRWQDGRPETLAYRYRQSGAIRTRERRVDVDPAAGRVISTDRDREYRFDLQPGTLDRQAVTLAIGRDLAAGKRDGLEYRVVDRDDYELQRYRVTGDETVQVPAGAIRAVRVERVRETPGRSTTTWMDPAREYLPVRMVQREPKGETIEMRLVEVR</sequence>